<accession>A0A9P0HN21</accession>
<proteinExistence type="predicted"/>
<keyword evidence="2" id="KW-1185">Reference proteome</keyword>
<dbReference type="Proteomes" id="UP001152798">
    <property type="component" value="Chromosome 6"/>
</dbReference>
<dbReference type="AlphaFoldDB" id="A0A9P0HN21"/>
<evidence type="ECO:0000313" key="1">
    <source>
        <dbReference type="EMBL" id="CAH1405003.1"/>
    </source>
</evidence>
<evidence type="ECO:0000313" key="2">
    <source>
        <dbReference type="Proteomes" id="UP001152798"/>
    </source>
</evidence>
<organism evidence="1 2">
    <name type="scientific">Nezara viridula</name>
    <name type="common">Southern green stink bug</name>
    <name type="synonym">Cimex viridulus</name>
    <dbReference type="NCBI Taxonomy" id="85310"/>
    <lineage>
        <taxon>Eukaryota</taxon>
        <taxon>Metazoa</taxon>
        <taxon>Ecdysozoa</taxon>
        <taxon>Arthropoda</taxon>
        <taxon>Hexapoda</taxon>
        <taxon>Insecta</taxon>
        <taxon>Pterygota</taxon>
        <taxon>Neoptera</taxon>
        <taxon>Paraneoptera</taxon>
        <taxon>Hemiptera</taxon>
        <taxon>Heteroptera</taxon>
        <taxon>Panheteroptera</taxon>
        <taxon>Pentatomomorpha</taxon>
        <taxon>Pentatomoidea</taxon>
        <taxon>Pentatomidae</taxon>
        <taxon>Pentatominae</taxon>
        <taxon>Nezara</taxon>
    </lineage>
</organism>
<protein>
    <submittedName>
        <fullName evidence="1">Uncharacterized protein</fullName>
    </submittedName>
</protein>
<reference evidence="1" key="1">
    <citation type="submission" date="2022-01" db="EMBL/GenBank/DDBJ databases">
        <authorList>
            <person name="King R."/>
        </authorList>
    </citation>
    <scope>NUCLEOTIDE SEQUENCE</scope>
</reference>
<dbReference type="EMBL" id="OV725082">
    <property type="protein sequence ID" value="CAH1405003.1"/>
    <property type="molecule type" value="Genomic_DNA"/>
</dbReference>
<name>A0A9P0HN21_NEZVI</name>
<sequence length="85" mass="9493">MSTGGLFGRWVSTLGWHGVMVTLTEPLLDRRPSSVFSTFILATDWRYLRPWRGVWYPYHPVSGAAIQRPSGEQQVASGVSSKAQI</sequence>
<gene>
    <name evidence="1" type="ORF">NEZAVI_LOCUS13305</name>
</gene>